<dbReference type="GO" id="GO:0033389">
    <property type="term" value="P:putrescine biosynthetic process from arginine, via agmatine"/>
    <property type="evidence" value="ECO:0007669"/>
    <property type="project" value="TreeGrafter"/>
</dbReference>
<dbReference type="CDD" id="cd09988">
    <property type="entry name" value="Formimidoylglutamase"/>
    <property type="match status" value="1"/>
</dbReference>
<dbReference type="PROSITE" id="PS01053">
    <property type="entry name" value="ARGINASE_1"/>
    <property type="match status" value="1"/>
</dbReference>
<dbReference type="PIRSF" id="PIRSF036979">
    <property type="entry name" value="Arginase"/>
    <property type="match status" value="1"/>
</dbReference>
<comment type="pathway">
    <text evidence="5">Amino-acid degradation; L-histidine degradation into L-glutamate; L-glutamate from N-formimidoyl-L-glutamate (hydrolase route): step 1/1.</text>
</comment>
<dbReference type="GO" id="GO:0030145">
    <property type="term" value="F:manganese ion binding"/>
    <property type="evidence" value="ECO:0007669"/>
    <property type="project" value="UniProtKB-UniRule"/>
</dbReference>
<feature type="binding site" evidence="7">
    <location>
        <position position="256"/>
    </location>
    <ligand>
        <name>Mn(2+)</name>
        <dbReference type="ChEBI" id="CHEBI:29035"/>
        <label>1</label>
    </ligand>
</feature>
<protein>
    <recommendedName>
        <fullName evidence="5 6">Formimidoylglutamase</fullName>
        <ecNumber evidence="5 6">3.5.3.8</ecNumber>
    </recommendedName>
    <alternativeName>
        <fullName evidence="5">Formiminoglutamase</fullName>
    </alternativeName>
    <alternativeName>
        <fullName evidence="5">Formiminoglutamate hydrolase</fullName>
    </alternativeName>
</protein>
<dbReference type="PROSITE" id="PS51409">
    <property type="entry name" value="ARGINASE_2"/>
    <property type="match status" value="1"/>
</dbReference>
<dbReference type="PANTHER" id="PTHR11358">
    <property type="entry name" value="ARGINASE/AGMATINASE"/>
    <property type="match status" value="1"/>
</dbReference>
<dbReference type="GO" id="GO:0008783">
    <property type="term" value="F:agmatinase activity"/>
    <property type="evidence" value="ECO:0007669"/>
    <property type="project" value="TreeGrafter"/>
</dbReference>
<keyword evidence="3 5" id="KW-0369">Histidine metabolism</keyword>
<feature type="binding site" evidence="5">
    <location>
        <position position="256"/>
    </location>
    <ligand>
        <name>Mn(2+)</name>
        <dbReference type="ChEBI" id="CHEBI:29035"/>
        <label>2</label>
    </ligand>
</feature>
<sequence length="336" mass="37365">MLSHYFPTSYSYYRPGIEDTDLYNAKWGMLMSFLDLNNLDLVPAQGIAFGIIGFKSDKGVYINNGRVGAGEGPIAIRSQLAKLPWHFGNSVRLYDCGDIDAPNHSLEDMQMALAAAVKRMRELQIVPIVLGGGHGTAFGHYLGLKESMDPLEELAVINMDAHFDLRPYEHTGPNSGTGFRQMFDYTLSNHQIFPYMVLGIQEHNNNLFLFDFVAKSKAIQFLTGQDMYMMGYQDVCLAVDDFLKDKEHIYLTIDMDCFNAGHAPGVSAIQSLGVDPQLALIVLQHIAASGKLIGFDLVEVSPPHDIDNHTANLAATFIFYITQILAQNHQIIKSIK</sequence>
<feature type="binding site" evidence="7">
    <location>
        <position position="162"/>
    </location>
    <ligand>
        <name>Mn(2+)</name>
        <dbReference type="ChEBI" id="CHEBI:29035"/>
        <label>1</label>
    </ligand>
</feature>
<dbReference type="AlphaFoldDB" id="A0A854WMZ0"/>
<dbReference type="EMBL" id="NSGR01000009">
    <property type="protein sequence ID" value="PCH11322.1"/>
    <property type="molecule type" value="Genomic_DNA"/>
</dbReference>
<dbReference type="UniPathway" id="UPA00379">
    <property type="reaction ID" value="UER00552"/>
</dbReference>
<feature type="binding site" evidence="5 7">
    <location>
        <position position="254"/>
    </location>
    <ligand>
        <name>Mn(2+)</name>
        <dbReference type="ChEBI" id="CHEBI:29035"/>
        <label>1</label>
    </ligand>
</feature>
<keyword evidence="1 5" id="KW-0479">Metal-binding</keyword>
<keyword evidence="2 5" id="KW-0378">Hydrolase</keyword>
<feature type="binding site" evidence="5 7">
    <location>
        <position position="134"/>
    </location>
    <ligand>
        <name>Mn(2+)</name>
        <dbReference type="ChEBI" id="CHEBI:29035"/>
        <label>1</label>
    </ligand>
</feature>
<gene>
    <name evidence="5 10" type="primary">hutG</name>
    <name evidence="10" type="ORF">A9Y57_01625</name>
</gene>
<dbReference type="Proteomes" id="UP000217465">
    <property type="component" value="Unassembled WGS sequence"/>
</dbReference>
<feature type="binding site" evidence="5 7">
    <location>
        <position position="164"/>
    </location>
    <ligand>
        <name>Mn(2+)</name>
        <dbReference type="ChEBI" id="CHEBI:29035"/>
        <label>1</label>
    </ligand>
</feature>
<feature type="binding site" evidence="5 7">
    <location>
        <position position="160"/>
    </location>
    <ligand>
        <name>Mn(2+)</name>
        <dbReference type="ChEBI" id="CHEBI:29035"/>
        <label>1</label>
    </ligand>
</feature>
<dbReference type="NCBIfam" id="NF010347">
    <property type="entry name" value="PRK13775.1"/>
    <property type="match status" value="1"/>
</dbReference>
<comment type="caution">
    <text evidence="10">The sequence shown here is derived from an EMBL/GenBank/DDBJ whole genome shotgun (WGS) entry which is preliminary data.</text>
</comment>
<evidence type="ECO:0000256" key="8">
    <source>
        <dbReference type="PROSITE-ProRule" id="PRU00742"/>
    </source>
</evidence>
<comment type="cofactor">
    <cofactor evidence="5 7">
        <name>Mn(2+)</name>
        <dbReference type="ChEBI" id="CHEBI:29035"/>
    </cofactor>
    <text evidence="5 7">Binds 2 manganese ions per subunit.</text>
</comment>
<feature type="binding site" evidence="5">
    <location>
        <position position="160"/>
    </location>
    <ligand>
        <name>Mn(2+)</name>
        <dbReference type="ChEBI" id="CHEBI:29035"/>
        <label>2</label>
    </ligand>
</feature>
<reference evidence="10 11" key="1">
    <citation type="submission" date="2016-06" db="EMBL/GenBank/DDBJ databases">
        <authorList>
            <person name="Haines A.N."/>
            <person name="Council K.R."/>
        </authorList>
    </citation>
    <scope>NUCLEOTIDE SEQUENCE [LARGE SCALE GENOMIC DNA]</scope>
    <source>
        <strain evidence="10 11">SP158-29</strain>
    </source>
</reference>
<name>A0A854WMZ0_9STRE</name>
<accession>A0A854WMZ0</accession>
<evidence type="ECO:0000256" key="3">
    <source>
        <dbReference type="ARBA" id="ARBA00022808"/>
    </source>
</evidence>
<dbReference type="GO" id="GO:0050415">
    <property type="term" value="F:formimidoylglutamase activity"/>
    <property type="evidence" value="ECO:0007669"/>
    <property type="project" value="UniProtKB-UniRule"/>
</dbReference>
<dbReference type="InterPro" id="IPR020855">
    <property type="entry name" value="Ureohydrolase_Mn_BS"/>
</dbReference>
<comment type="catalytic activity">
    <reaction evidence="5">
        <text>N-formimidoyl-L-glutamate + H2O = formamide + L-glutamate</text>
        <dbReference type="Rhea" id="RHEA:22492"/>
        <dbReference type="ChEBI" id="CHEBI:15377"/>
        <dbReference type="ChEBI" id="CHEBI:16397"/>
        <dbReference type="ChEBI" id="CHEBI:29985"/>
        <dbReference type="ChEBI" id="CHEBI:58928"/>
        <dbReference type="EC" id="3.5.3.8"/>
    </reaction>
</comment>
<comment type="function">
    <text evidence="5">Catalyzes the conversion of N-formimidoyl-L-glutamate to L-glutamate and formamide.</text>
</comment>
<feature type="binding site" evidence="5">
    <location>
        <position position="162"/>
    </location>
    <ligand>
        <name>Mn(2+)</name>
        <dbReference type="ChEBI" id="CHEBI:29035"/>
        <label>2</label>
    </ligand>
</feature>
<evidence type="ECO:0000256" key="7">
    <source>
        <dbReference type="PIRSR" id="PIRSR036979-1"/>
    </source>
</evidence>
<dbReference type="PANTHER" id="PTHR11358:SF35">
    <property type="entry name" value="FORMIMIDOYLGLUTAMASE"/>
    <property type="match status" value="1"/>
</dbReference>
<dbReference type="RefSeq" id="WP_062806902.1">
    <property type="nucleotide sequence ID" value="NZ_JAYEZF010000007.1"/>
</dbReference>
<dbReference type="SUPFAM" id="SSF52768">
    <property type="entry name" value="Arginase/deacetylase"/>
    <property type="match status" value="1"/>
</dbReference>
<evidence type="ECO:0000313" key="11">
    <source>
        <dbReference type="Proteomes" id="UP000217465"/>
    </source>
</evidence>
<dbReference type="PRINTS" id="PR00116">
    <property type="entry name" value="ARGINASE"/>
</dbReference>
<keyword evidence="4 5" id="KW-0464">Manganese</keyword>
<comment type="similarity">
    <text evidence="5 8 9">Belongs to the arginase family.</text>
</comment>
<dbReference type="InterPro" id="IPR006035">
    <property type="entry name" value="Ureohydrolase"/>
</dbReference>
<dbReference type="InterPro" id="IPR005923">
    <property type="entry name" value="HutG"/>
</dbReference>
<dbReference type="EC" id="3.5.3.8" evidence="5 6"/>
<evidence type="ECO:0000256" key="4">
    <source>
        <dbReference type="ARBA" id="ARBA00023211"/>
    </source>
</evidence>
<feature type="binding site" evidence="5">
    <location>
        <position position="254"/>
    </location>
    <ligand>
        <name>Mn(2+)</name>
        <dbReference type="ChEBI" id="CHEBI:29035"/>
        <label>2</label>
    </ligand>
</feature>
<dbReference type="Pfam" id="PF00491">
    <property type="entry name" value="Arginase"/>
    <property type="match status" value="1"/>
</dbReference>
<dbReference type="GO" id="GO:0019556">
    <property type="term" value="P:L-histidine catabolic process to glutamate and formamide"/>
    <property type="evidence" value="ECO:0007669"/>
    <property type="project" value="UniProtKB-UniRule"/>
</dbReference>
<evidence type="ECO:0000256" key="1">
    <source>
        <dbReference type="ARBA" id="ARBA00022723"/>
    </source>
</evidence>
<proteinExistence type="inferred from homology"/>
<organism evidence="10 11">
    <name type="scientific">Streptococcus parauberis</name>
    <dbReference type="NCBI Taxonomy" id="1348"/>
    <lineage>
        <taxon>Bacteria</taxon>
        <taxon>Bacillati</taxon>
        <taxon>Bacillota</taxon>
        <taxon>Bacilli</taxon>
        <taxon>Lactobacillales</taxon>
        <taxon>Streptococcaceae</taxon>
        <taxon>Streptococcus</taxon>
    </lineage>
</organism>
<evidence type="ECO:0000313" key="10">
    <source>
        <dbReference type="EMBL" id="PCH11322.1"/>
    </source>
</evidence>
<dbReference type="GO" id="GO:0019557">
    <property type="term" value="P:L-histidine catabolic process to glutamate and formate"/>
    <property type="evidence" value="ECO:0007669"/>
    <property type="project" value="UniProtKB-UniPathway"/>
</dbReference>
<dbReference type="InterPro" id="IPR023696">
    <property type="entry name" value="Ureohydrolase_dom_sf"/>
</dbReference>
<evidence type="ECO:0000256" key="2">
    <source>
        <dbReference type="ARBA" id="ARBA00022801"/>
    </source>
</evidence>
<dbReference type="NCBIfam" id="TIGR01227">
    <property type="entry name" value="hutG"/>
    <property type="match status" value="1"/>
</dbReference>
<dbReference type="HAMAP" id="MF_00737">
    <property type="entry name" value="Formimidoylglutam"/>
    <property type="match status" value="1"/>
</dbReference>
<dbReference type="Gene3D" id="3.40.800.10">
    <property type="entry name" value="Ureohydrolase domain"/>
    <property type="match status" value="1"/>
</dbReference>
<evidence type="ECO:0000256" key="6">
    <source>
        <dbReference type="NCBIfam" id="TIGR01227"/>
    </source>
</evidence>
<evidence type="ECO:0000256" key="9">
    <source>
        <dbReference type="RuleBase" id="RU003684"/>
    </source>
</evidence>
<evidence type="ECO:0000256" key="5">
    <source>
        <dbReference type="HAMAP-Rule" id="MF_00737"/>
    </source>
</evidence>